<dbReference type="OrthoDB" id="276477at2"/>
<dbReference type="GO" id="GO:0016462">
    <property type="term" value="F:pyrophosphatase activity"/>
    <property type="evidence" value="ECO:0007669"/>
    <property type="project" value="InterPro"/>
</dbReference>
<dbReference type="KEGG" id="lrs:PX52LOC_01593"/>
<reference evidence="7" key="1">
    <citation type="submission" date="2019-08" db="EMBL/GenBank/DDBJ databases">
        <title>Limnoglobus roseus gen. nov., sp. nov., a novel freshwater planctomycete with a giant genome from the family Gemmataceae.</title>
        <authorList>
            <person name="Kulichevskaya I.S."/>
            <person name="Naumoff D.G."/>
            <person name="Miroshnikov K."/>
            <person name="Ivanova A."/>
            <person name="Philippov D.A."/>
            <person name="Hakobyan A."/>
            <person name="Rijpstra I.C."/>
            <person name="Sinninghe Damste J.S."/>
            <person name="Liesack W."/>
            <person name="Dedysh S.N."/>
        </authorList>
    </citation>
    <scope>NUCLEOTIDE SEQUENCE [LARGE SCALE GENOMIC DNA]</scope>
    <source>
        <strain evidence="7">PX52</strain>
    </source>
</reference>
<evidence type="ECO:0000313" key="7">
    <source>
        <dbReference type="Proteomes" id="UP000324974"/>
    </source>
</evidence>
<keyword evidence="2" id="KW-0479">Metal-binding</keyword>
<dbReference type="EMBL" id="CP042425">
    <property type="protein sequence ID" value="QEL14700.1"/>
    <property type="molecule type" value="Genomic_DNA"/>
</dbReference>
<evidence type="ECO:0000313" key="6">
    <source>
        <dbReference type="EMBL" id="QEL14700.1"/>
    </source>
</evidence>
<evidence type="ECO:0000256" key="2">
    <source>
        <dbReference type="ARBA" id="ARBA00022723"/>
    </source>
</evidence>
<dbReference type="Gene3D" id="3.90.79.10">
    <property type="entry name" value="Nucleoside Triphosphate Pyrophosphohydrolase"/>
    <property type="match status" value="1"/>
</dbReference>
<name>A0A5C1A7J0_9BACT</name>
<dbReference type="GO" id="GO:0005737">
    <property type="term" value="C:cytoplasm"/>
    <property type="evidence" value="ECO:0007669"/>
    <property type="project" value="TreeGrafter"/>
</dbReference>
<evidence type="ECO:0000256" key="1">
    <source>
        <dbReference type="ARBA" id="ARBA00001946"/>
    </source>
</evidence>
<evidence type="ECO:0000256" key="3">
    <source>
        <dbReference type="ARBA" id="ARBA00022801"/>
    </source>
</evidence>
<organism evidence="6 7">
    <name type="scientific">Limnoglobus roseus</name>
    <dbReference type="NCBI Taxonomy" id="2598579"/>
    <lineage>
        <taxon>Bacteria</taxon>
        <taxon>Pseudomonadati</taxon>
        <taxon>Planctomycetota</taxon>
        <taxon>Planctomycetia</taxon>
        <taxon>Gemmatales</taxon>
        <taxon>Gemmataceae</taxon>
        <taxon>Limnoglobus</taxon>
    </lineage>
</organism>
<dbReference type="Pfam" id="PF00293">
    <property type="entry name" value="NUDIX"/>
    <property type="match status" value="1"/>
</dbReference>
<dbReference type="PROSITE" id="PS51462">
    <property type="entry name" value="NUDIX"/>
    <property type="match status" value="1"/>
</dbReference>
<dbReference type="CDD" id="cd04666">
    <property type="entry name" value="NUDIX_DIPP2_like_Nudt4"/>
    <property type="match status" value="1"/>
</dbReference>
<dbReference type="InterPro" id="IPR015797">
    <property type="entry name" value="NUDIX_hydrolase-like_dom_sf"/>
</dbReference>
<dbReference type="PANTHER" id="PTHR12629:SF0">
    <property type="entry name" value="DIPHOSPHOINOSITOL-POLYPHOSPHATE DIPHOSPHATASE"/>
    <property type="match status" value="1"/>
</dbReference>
<keyword evidence="7" id="KW-1185">Reference proteome</keyword>
<evidence type="ECO:0000256" key="4">
    <source>
        <dbReference type="ARBA" id="ARBA00022842"/>
    </source>
</evidence>
<dbReference type="AlphaFoldDB" id="A0A5C1A7J0"/>
<dbReference type="RefSeq" id="WP_149109575.1">
    <property type="nucleotide sequence ID" value="NZ_CP042425.1"/>
</dbReference>
<accession>A0A5C1A7J0</accession>
<keyword evidence="3" id="KW-0378">Hydrolase</keyword>
<dbReference type="SUPFAM" id="SSF55811">
    <property type="entry name" value="Nudix"/>
    <property type="match status" value="1"/>
</dbReference>
<protein>
    <submittedName>
        <fullName evidence="6">NUDIX domain-containing protein</fullName>
    </submittedName>
</protein>
<gene>
    <name evidence="6" type="ORF">PX52LOC_01593</name>
</gene>
<dbReference type="Proteomes" id="UP000324974">
    <property type="component" value="Chromosome"/>
</dbReference>
<dbReference type="GO" id="GO:0046872">
    <property type="term" value="F:metal ion binding"/>
    <property type="evidence" value="ECO:0007669"/>
    <property type="project" value="UniProtKB-KW"/>
</dbReference>
<dbReference type="InterPro" id="IPR000086">
    <property type="entry name" value="NUDIX_hydrolase_dom"/>
</dbReference>
<keyword evidence="4" id="KW-0460">Magnesium</keyword>
<dbReference type="InterPro" id="IPR047198">
    <property type="entry name" value="DDP-like_NUDIX"/>
</dbReference>
<feature type="domain" description="Nudix hydrolase" evidence="5">
    <location>
        <begin position="3"/>
        <end position="126"/>
    </location>
</feature>
<sequence length="146" mass="16277">MPQPLLQAAALPFRDGRVCMVTSRRKTRWVIPKGRIDRGHTPIQAAATEAWEEAGLIGDLRPESVGTYHYEKLGRTHLVSVFVLDVTVEHPTWPEYRERTREWVPVAEALKRIDEPGLQAILRFATSIGGVIGPSVLSPNFAPSRG</sequence>
<evidence type="ECO:0000259" key="5">
    <source>
        <dbReference type="PROSITE" id="PS51462"/>
    </source>
</evidence>
<proteinExistence type="predicted"/>
<dbReference type="PANTHER" id="PTHR12629">
    <property type="entry name" value="DIPHOSPHOINOSITOL POLYPHOSPHATE PHOSPHOHYDROLASE"/>
    <property type="match status" value="1"/>
</dbReference>
<comment type="cofactor">
    <cofactor evidence="1">
        <name>Mg(2+)</name>
        <dbReference type="ChEBI" id="CHEBI:18420"/>
    </cofactor>
</comment>